<comment type="subcellular location">
    <subcellularLocation>
        <location evidence="13">Cell membrane</location>
        <topology evidence="13">Single-pass type I membrane protein</topology>
    </subcellularLocation>
    <subcellularLocation>
        <location evidence="2">Membrane</location>
        <topology evidence="2">Single-pass type I membrane protein</topology>
    </subcellularLocation>
</comment>
<proteinExistence type="inferred from homology"/>
<dbReference type="AlphaFoldDB" id="A0A0N4UVP3"/>
<dbReference type="GO" id="GO:0016055">
    <property type="term" value="P:Wnt signaling pathway"/>
    <property type="evidence" value="ECO:0007669"/>
    <property type="project" value="UniProtKB-KW"/>
</dbReference>
<gene>
    <name evidence="14" type="ORF">EVEC_LOCUS1228</name>
</gene>
<keyword evidence="15" id="KW-1185">Reference proteome</keyword>
<dbReference type="GO" id="GO:0004222">
    <property type="term" value="F:metalloendopeptidase activity"/>
    <property type="evidence" value="ECO:0007669"/>
    <property type="project" value="UniProtKB-UniRule"/>
</dbReference>
<dbReference type="GO" id="GO:0046872">
    <property type="term" value="F:metal ion binding"/>
    <property type="evidence" value="ECO:0007669"/>
    <property type="project" value="UniProtKB-UniRule"/>
</dbReference>
<evidence type="ECO:0000313" key="14">
    <source>
        <dbReference type="EMBL" id="VDD86085.1"/>
    </source>
</evidence>
<organism evidence="16">
    <name type="scientific">Enterobius vermicularis</name>
    <name type="common">Human pinworm</name>
    <dbReference type="NCBI Taxonomy" id="51028"/>
    <lineage>
        <taxon>Eukaryota</taxon>
        <taxon>Metazoa</taxon>
        <taxon>Ecdysozoa</taxon>
        <taxon>Nematoda</taxon>
        <taxon>Chromadorea</taxon>
        <taxon>Rhabditida</taxon>
        <taxon>Spirurina</taxon>
        <taxon>Oxyuridomorpha</taxon>
        <taxon>Oxyuroidea</taxon>
        <taxon>Oxyuridae</taxon>
        <taxon>Enterobius</taxon>
    </lineage>
</organism>
<evidence type="ECO:0000256" key="12">
    <source>
        <dbReference type="ARBA" id="ARBA00023180"/>
    </source>
</evidence>
<keyword evidence="8 13" id="KW-0378">Hydrolase</keyword>
<comment type="cofactor">
    <cofactor evidence="1">
        <name>Co(2+)</name>
        <dbReference type="ChEBI" id="CHEBI:48828"/>
    </cofactor>
</comment>
<comment type="similarity">
    <text evidence="3 13">Belongs to the TIKI family.</text>
</comment>
<dbReference type="PANTHER" id="PTHR31120">
    <property type="entry name" value="METALLOPROTEASE TIKI"/>
    <property type="match status" value="1"/>
</dbReference>
<dbReference type="OrthoDB" id="10040378at2759"/>
<evidence type="ECO:0000256" key="2">
    <source>
        <dbReference type="ARBA" id="ARBA00004479"/>
    </source>
</evidence>
<accession>A0A0N4UVP3</accession>
<dbReference type="PANTHER" id="PTHR31120:SF6">
    <property type="entry name" value="METALLOPROTEASE TIKI HOMOLOG"/>
    <property type="match status" value="1"/>
</dbReference>
<evidence type="ECO:0000256" key="5">
    <source>
        <dbReference type="ARBA" id="ARBA00022692"/>
    </source>
</evidence>
<evidence type="ECO:0000256" key="13">
    <source>
        <dbReference type="RuleBase" id="RU369069"/>
    </source>
</evidence>
<comment type="function">
    <text evidence="13">Metalloprotease that acts as a negative regulator of the Wnt signaling pathway.</text>
</comment>
<name>A0A0N4UVP3_ENTVE</name>
<dbReference type="GO" id="GO:0005886">
    <property type="term" value="C:plasma membrane"/>
    <property type="evidence" value="ECO:0007669"/>
    <property type="project" value="UniProtKB-SubCell"/>
</dbReference>
<reference evidence="16" key="1">
    <citation type="submission" date="2017-02" db="UniProtKB">
        <authorList>
            <consortium name="WormBaseParasite"/>
        </authorList>
    </citation>
    <scope>IDENTIFICATION</scope>
</reference>
<evidence type="ECO:0000256" key="11">
    <source>
        <dbReference type="ARBA" id="ARBA00023136"/>
    </source>
</evidence>
<dbReference type="GO" id="GO:0006508">
    <property type="term" value="P:proteolysis"/>
    <property type="evidence" value="ECO:0007669"/>
    <property type="project" value="UniProtKB-KW"/>
</dbReference>
<evidence type="ECO:0000256" key="8">
    <source>
        <dbReference type="ARBA" id="ARBA00022801"/>
    </source>
</evidence>
<keyword evidence="5" id="KW-0812">Transmembrane</keyword>
<dbReference type="InterPro" id="IPR040230">
    <property type="entry name" value="TIKI1/2-like"/>
</dbReference>
<dbReference type="GO" id="GO:0030178">
    <property type="term" value="P:negative regulation of Wnt signaling pathway"/>
    <property type="evidence" value="ECO:0007669"/>
    <property type="project" value="UniProtKB-UniRule"/>
</dbReference>
<evidence type="ECO:0000256" key="9">
    <source>
        <dbReference type="ARBA" id="ARBA00022989"/>
    </source>
</evidence>
<dbReference type="Proteomes" id="UP000274131">
    <property type="component" value="Unassembled WGS sequence"/>
</dbReference>
<evidence type="ECO:0000313" key="16">
    <source>
        <dbReference type="WBParaSite" id="EVEC_0000152001-mRNA-1"/>
    </source>
</evidence>
<evidence type="ECO:0000256" key="10">
    <source>
        <dbReference type="ARBA" id="ARBA00023049"/>
    </source>
</evidence>
<dbReference type="InterPro" id="IPR002816">
    <property type="entry name" value="TraB/PrgY/GumN_fam"/>
</dbReference>
<keyword evidence="6 13" id="KW-0479">Metal-binding</keyword>
<keyword evidence="7 13" id="KW-0732">Signal</keyword>
<keyword evidence="13" id="KW-0879">Wnt signaling pathway</keyword>
<evidence type="ECO:0000256" key="6">
    <source>
        <dbReference type="ARBA" id="ARBA00022723"/>
    </source>
</evidence>
<keyword evidence="9" id="KW-1133">Transmembrane helix</keyword>
<dbReference type="CDD" id="cd14789">
    <property type="entry name" value="Tiki"/>
    <property type="match status" value="1"/>
</dbReference>
<dbReference type="Pfam" id="PF01963">
    <property type="entry name" value="TraB_PrgY_gumN"/>
    <property type="match status" value="1"/>
</dbReference>
<evidence type="ECO:0000256" key="3">
    <source>
        <dbReference type="ARBA" id="ARBA00008261"/>
    </source>
</evidence>
<keyword evidence="12" id="KW-0325">Glycoprotein</keyword>
<evidence type="ECO:0000256" key="1">
    <source>
        <dbReference type="ARBA" id="ARBA00001941"/>
    </source>
</evidence>
<evidence type="ECO:0000256" key="7">
    <source>
        <dbReference type="ARBA" id="ARBA00022729"/>
    </source>
</evidence>
<keyword evidence="10 13" id="KW-0482">Metalloprotease</keyword>
<sequence length="288" mass="33535">MSSLVVCYSEILTATEQLHKLKQVKKSTFLWSVETNRETRAYLFGTIHEPFTEIWQSVSQKVKEALEYSDSLVLEIDLSDRSNVDALLRCMQMDHGKTVQNYLPHSIYVHMRKYRQKLIRWFIKKGESRQAAKKHAYETFANITGGWQTRKPLWLLILLQQLDYKIPEKSSPLDFYLAAYAKHNNKNILTIETTDEQCNPLQTVNLDSIIFAINYTLSYLEFMAEKRDLTGQNNNFFSSSGLVERYQCGDMNIDTVIVSRQKHATRAGFSLGYQIDKKAEQTNFINQF</sequence>
<dbReference type="WBParaSite" id="EVEC_0000152001-mRNA-1">
    <property type="protein sequence ID" value="EVEC_0000152001-mRNA-1"/>
    <property type="gene ID" value="EVEC_0000152001"/>
</dbReference>
<dbReference type="EMBL" id="UXUI01007185">
    <property type="protein sequence ID" value="VDD86085.1"/>
    <property type="molecule type" value="Genomic_DNA"/>
</dbReference>
<evidence type="ECO:0000313" key="15">
    <source>
        <dbReference type="Proteomes" id="UP000274131"/>
    </source>
</evidence>
<keyword evidence="13" id="KW-1003">Cell membrane</keyword>
<comment type="cofactor">
    <cofactor evidence="13">
        <name>Mn(2+)</name>
        <dbReference type="ChEBI" id="CHEBI:29035"/>
    </cofactor>
    <cofactor evidence="13">
        <name>Co(2+)</name>
        <dbReference type="ChEBI" id="CHEBI:48828"/>
    </cofactor>
    <text evidence="13">Divalent metal cations. Mn(2+) or Co(2+).</text>
</comment>
<protein>
    <recommendedName>
        <fullName evidence="13">Metalloprotease TIKI homolog</fullName>
        <ecNumber evidence="13">3.4.-.-</ecNumber>
    </recommendedName>
</protein>
<evidence type="ECO:0000256" key="4">
    <source>
        <dbReference type="ARBA" id="ARBA00022670"/>
    </source>
</evidence>
<reference evidence="14 15" key="2">
    <citation type="submission" date="2018-10" db="EMBL/GenBank/DDBJ databases">
        <authorList>
            <consortium name="Pathogen Informatics"/>
        </authorList>
    </citation>
    <scope>NUCLEOTIDE SEQUENCE [LARGE SCALE GENOMIC DNA]</scope>
</reference>
<keyword evidence="4 13" id="KW-0645">Protease</keyword>
<keyword evidence="11" id="KW-0472">Membrane</keyword>
<dbReference type="EC" id="3.4.-.-" evidence="13"/>